<evidence type="ECO:0000313" key="3">
    <source>
        <dbReference type="Proteomes" id="UP000784294"/>
    </source>
</evidence>
<protein>
    <submittedName>
        <fullName evidence="2">Uncharacterized protein</fullName>
    </submittedName>
</protein>
<evidence type="ECO:0000313" key="2">
    <source>
        <dbReference type="EMBL" id="VEL25729.1"/>
    </source>
</evidence>
<dbReference type="AlphaFoldDB" id="A0A448X1D4"/>
<organism evidence="2 3">
    <name type="scientific">Protopolystoma xenopodis</name>
    <dbReference type="NCBI Taxonomy" id="117903"/>
    <lineage>
        <taxon>Eukaryota</taxon>
        <taxon>Metazoa</taxon>
        <taxon>Spiralia</taxon>
        <taxon>Lophotrochozoa</taxon>
        <taxon>Platyhelminthes</taxon>
        <taxon>Monogenea</taxon>
        <taxon>Polyopisthocotylea</taxon>
        <taxon>Polystomatidea</taxon>
        <taxon>Polystomatidae</taxon>
        <taxon>Protopolystoma</taxon>
    </lineage>
</organism>
<feature type="non-terminal residue" evidence="2">
    <location>
        <position position="1"/>
    </location>
</feature>
<comment type="caution">
    <text evidence="2">The sequence shown here is derived from an EMBL/GenBank/DDBJ whole genome shotgun (WGS) entry which is preliminary data.</text>
</comment>
<dbReference type="Proteomes" id="UP000784294">
    <property type="component" value="Unassembled WGS sequence"/>
</dbReference>
<feature type="region of interest" description="Disordered" evidence="1">
    <location>
        <begin position="111"/>
        <end position="130"/>
    </location>
</feature>
<dbReference type="EMBL" id="CAAALY010075889">
    <property type="protein sequence ID" value="VEL25729.1"/>
    <property type="molecule type" value="Genomic_DNA"/>
</dbReference>
<reference evidence="2" key="1">
    <citation type="submission" date="2018-11" db="EMBL/GenBank/DDBJ databases">
        <authorList>
            <consortium name="Pathogen Informatics"/>
        </authorList>
    </citation>
    <scope>NUCLEOTIDE SEQUENCE</scope>
</reference>
<evidence type="ECO:0000256" key="1">
    <source>
        <dbReference type="SAM" id="MobiDB-lite"/>
    </source>
</evidence>
<keyword evidence="3" id="KW-1185">Reference proteome</keyword>
<gene>
    <name evidence="2" type="ORF">PXEA_LOCUS19169</name>
</gene>
<accession>A0A448X1D4</accession>
<feature type="compositionally biased region" description="Acidic residues" evidence="1">
    <location>
        <begin position="116"/>
        <end position="130"/>
    </location>
</feature>
<sequence>RFSTAQVVATTYSTQSFVGSSSFFGSSTPSLTDGPVNVDPPENISRLDSTGCEPVWSLKIPTKTTALTQFTDSVNSTARPCLSAMFNPSQLSRIPLASICPLMCSRPIQLESDKSNDDEEEEDSDDGEDIVETETICTSGEDHSDVEINEHVRSISGNHQAAQKNNISQKTEELRERRAAQLSLGLLDSSSSTKNIFSSVDMKISSCREKICSMAERRSAASNQAFEVEYALAHQFSANLFKRLSDTEDVLNKNYASTSLPSSSI</sequence>
<proteinExistence type="predicted"/>
<name>A0A448X1D4_9PLAT</name>